<evidence type="ECO:0000313" key="3">
    <source>
        <dbReference type="Proteomes" id="UP001528920"/>
    </source>
</evidence>
<gene>
    <name evidence="2" type="ORF">L3049_17270</name>
</gene>
<dbReference type="Proteomes" id="UP001528920">
    <property type="component" value="Unassembled WGS sequence"/>
</dbReference>
<proteinExistence type="predicted"/>
<dbReference type="EMBL" id="JAKJSC010000005">
    <property type="protein sequence ID" value="MDE5419747.1"/>
    <property type="molecule type" value="Genomic_DNA"/>
</dbReference>
<accession>A0ABT5VWR7</accession>
<name>A0ABT5VWR7_9BACT</name>
<evidence type="ECO:0000313" key="2">
    <source>
        <dbReference type="EMBL" id="MDE5419747.1"/>
    </source>
</evidence>
<feature type="transmembrane region" description="Helical" evidence="1">
    <location>
        <begin position="18"/>
        <end position="36"/>
    </location>
</feature>
<keyword evidence="3" id="KW-1185">Reference proteome</keyword>
<reference evidence="2 3" key="1">
    <citation type="submission" date="2022-01" db="EMBL/GenBank/DDBJ databases">
        <title>Labilibaculum sp. nov, a marine bacterium isolated from Antarctica.</title>
        <authorList>
            <person name="Dai W."/>
        </authorList>
    </citation>
    <scope>NUCLEOTIDE SEQUENCE [LARGE SCALE GENOMIC DNA]</scope>
    <source>
        <strain evidence="2 3">DW002</strain>
    </source>
</reference>
<keyword evidence="1" id="KW-1133">Transmembrane helix</keyword>
<keyword evidence="1" id="KW-0812">Transmembrane</keyword>
<dbReference type="RefSeq" id="WP_275111076.1">
    <property type="nucleotide sequence ID" value="NZ_JAKJSC010000005.1"/>
</dbReference>
<comment type="caution">
    <text evidence="2">The sequence shown here is derived from an EMBL/GenBank/DDBJ whole genome shotgun (WGS) entry which is preliminary data.</text>
</comment>
<sequence>MTQKECDKGQKRKLDESIMIYLGLFFVIILMSILVFKTITVYNNSELVNLDTELNGLVEKKSEYKGQIFILLSGKDKYWSIDHSRNHAYAPSFLGAFIKKGDTILKNSNSDTIIVSRNNTEYLFLIGDKLFNSEE</sequence>
<protein>
    <submittedName>
        <fullName evidence="2">Uncharacterized protein</fullName>
    </submittedName>
</protein>
<evidence type="ECO:0000256" key="1">
    <source>
        <dbReference type="SAM" id="Phobius"/>
    </source>
</evidence>
<keyword evidence="1" id="KW-0472">Membrane</keyword>
<organism evidence="2 3">
    <name type="scientific">Paralabilibaculum antarcticum</name>
    <dbReference type="NCBI Taxonomy" id="2912572"/>
    <lineage>
        <taxon>Bacteria</taxon>
        <taxon>Pseudomonadati</taxon>
        <taxon>Bacteroidota</taxon>
        <taxon>Bacteroidia</taxon>
        <taxon>Marinilabiliales</taxon>
        <taxon>Marinifilaceae</taxon>
        <taxon>Paralabilibaculum</taxon>
    </lineage>
</organism>